<name>A0A6I3KM96_9HYPH</name>
<organism evidence="1 2">
    <name type="scientific">Hyphomicrobium album</name>
    <dbReference type="NCBI Taxonomy" id="2665159"/>
    <lineage>
        <taxon>Bacteria</taxon>
        <taxon>Pseudomonadati</taxon>
        <taxon>Pseudomonadota</taxon>
        <taxon>Alphaproteobacteria</taxon>
        <taxon>Hyphomicrobiales</taxon>
        <taxon>Hyphomicrobiaceae</taxon>
        <taxon>Hyphomicrobium</taxon>
    </lineage>
</organism>
<dbReference type="AlphaFoldDB" id="A0A6I3KM96"/>
<keyword evidence="2" id="KW-1185">Reference proteome</keyword>
<dbReference type="Proteomes" id="UP000440694">
    <property type="component" value="Unassembled WGS sequence"/>
</dbReference>
<dbReference type="EMBL" id="WMBQ01000001">
    <property type="protein sequence ID" value="MTD94882.1"/>
    <property type="molecule type" value="Genomic_DNA"/>
</dbReference>
<comment type="caution">
    <text evidence="1">The sequence shown here is derived from an EMBL/GenBank/DDBJ whole genome shotgun (WGS) entry which is preliminary data.</text>
</comment>
<reference evidence="1 2" key="1">
    <citation type="submission" date="2019-11" db="EMBL/GenBank/DDBJ databases">
        <title>Identification of a novel strain.</title>
        <authorList>
            <person name="Xu Q."/>
            <person name="Wang G."/>
        </authorList>
    </citation>
    <scope>NUCLEOTIDE SEQUENCE [LARGE SCALE GENOMIC DNA]</scope>
    <source>
        <strain evidence="2">xq</strain>
    </source>
</reference>
<accession>A0A6I3KM96</accession>
<gene>
    <name evidence="1" type="ORF">GIW81_11120</name>
</gene>
<sequence length="108" mass="12107">MPANPKQTVVILDEEEISLADLTRTCRVHAEWVMELVDEGVIEPRTPAPQWRFAATTIVRVEKARRLQNDLGVNLPGVALALQLLDRIDALEARVRATSRRPDPDDAD</sequence>
<dbReference type="Pfam" id="PF13591">
    <property type="entry name" value="MerR_2"/>
    <property type="match status" value="1"/>
</dbReference>
<proteinExistence type="predicted"/>
<evidence type="ECO:0000313" key="1">
    <source>
        <dbReference type="EMBL" id="MTD94882.1"/>
    </source>
</evidence>
<dbReference type="RefSeq" id="WP_154739250.1">
    <property type="nucleotide sequence ID" value="NZ_WMBQ01000001.1"/>
</dbReference>
<evidence type="ECO:0000313" key="2">
    <source>
        <dbReference type="Proteomes" id="UP000440694"/>
    </source>
</evidence>
<dbReference type="Gene3D" id="1.10.1660.10">
    <property type="match status" value="1"/>
</dbReference>
<protein>
    <submittedName>
        <fullName evidence="1">MerR family transcriptional regulator</fullName>
    </submittedName>
</protein>